<feature type="chain" id="PRO_5007462358" description="SusE outer membrane protein domain-containing protein" evidence="1">
    <location>
        <begin position="28"/>
        <end position="404"/>
    </location>
</feature>
<protein>
    <recommendedName>
        <fullName evidence="2">SusE outer membrane protein domain-containing protein</fullName>
    </recommendedName>
</protein>
<comment type="caution">
    <text evidence="3">The sequence shown here is derived from an EMBL/GenBank/DDBJ whole genome shotgun (WGS) entry which is preliminary data.</text>
</comment>
<evidence type="ECO:0000313" key="3">
    <source>
        <dbReference type="EMBL" id="KXB75621.1"/>
    </source>
</evidence>
<gene>
    <name evidence="3" type="ORF">HMPREF1860_01783</name>
</gene>
<reference evidence="3 4" key="1">
    <citation type="submission" date="2016-01" db="EMBL/GenBank/DDBJ databases">
        <authorList>
            <person name="Oliw E.H."/>
        </authorList>
    </citation>
    <scope>NUCLEOTIDE SEQUENCE [LARGE SCALE GENOMIC DNA]</scope>
    <source>
        <strain evidence="3 4">DNF00307</strain>
    </source>
</reference>
<evidence type="ECO:0000313" key="4">
    <source>
        <dbReference type="Proteomes" id="UP000070531"/>
    </source>
</evidence>
<dbReference type="PATRIC" id="fig|419005.5.peg.1776"/>
<sequence>MAYKITLNIKRQLIMKTILKTSLALLAGVALFSACDKDMEDNPTLQTPKEFILNTPGYANYVVDLATQDSLKFTWEQPKYGFRAEVEYGMQFSASNKWKLSTDKVDNQGSVIADYANVGGNTHSLHHAVAVKELAKAIQELKRYSEKEPIGSLDLYARTFAVFEGDTLFSKPIMIKVKPYYVALAKAPIETWYMIGDGIGEKKWTDVIPLLPLDDQKYDAKTGKGVISWTGYLKEGGDGIKIRKEESSWTKENFGQDGSFGTFKKDAGNIKVPKAGYYTVTLDTKTEVLKIEEYKGAAPTSVYPKMFIPGSYGAEQWKPESQTPMTALGLAANNHDWKATIELKEDAPDKGGLKFAAGSWAHNWGGKTFPYGSGSNGDNIMYKKGTYTVYFNDITGQYSFVKQK</sequence>
<feature type="domain" description="SusE outer membrane protein" evidence="2">
    <location>
        <begin position="37"/>
        <end position="140"/>
    </location>
</feature>
<organism evidence="3">
    <name type="scientific">Prevotella amnii</name>
    <dbReference type="NCBI Taxonomy" id="419005"/>
    <lineage>
        <taxon>Bacteria</taxon>
        <taxon>Pseudomonadati</taxon>
        <taxon>Bacteroidota</taxon>
        <taxon>Bacteroidia</taxon>
        <taxon>Bacteroidales</taxon>
        <taxon>Prevotellaceae</taxon>
        <taxon>Prevotella</taxon>
    </lineage>
</organism>
<proteinExistence type="predicted"/>
<dbReference type="EMBL" id="LSDL01000116">
    <property type="protein sequence ID" value="KXB75621.1"/>
    <property type="molecule type" value="Genomic_DNA"/>
</dbReference>
<accession>A0A134B6Q7</accession>
<dbReference type="AlphaFoldDB" id="A0A134B6Q7"/>
<name>A0A134B6Q7_9BACT</name>
<dbReference type="STRING" id="419005.HMPREF1860_01783"/>
<dbReference type="Gene3D" id="2.60.40.3620">
    <property type="match status" value="2"/>
</dbReference>
<evidence type="ECO:0000256" key="1">
    <source>
        <dbReference type="SAM" id="SignalP"/>
    </source>
</evidence>
<keyword evidence="1" id="KW-0732">Signal</keyword>
<feature type="signal peptide" evidence="1">
    <location>
        <begin position="1"/>
        <end position="27"/>
    </location>
</feature>
<dbReference type="Proteomes" id="UP000070531">
    <property type="component" value="Unassembled WGS sequence"/>
</dbReference>
<dbReference type="InterPro" id="IPR025970">
    <property type="entry name" value="SusE"/>
</dbReference>
<evidence type="ECO:0000259" key="2">
    <source>
        <dbReference type="Pfam" id="PF14292"/>
    </source>
</evidence>
<dbReference type="GO" id="GO:0019867">
    <property type="term" value="C:outer membrane"/>
    <property type="evidence" value="ECO:0007669"/>
    <property type="project" value="InterPro"/>
</dbReference>
<dbReference type="GO" id="GO:2001070">
    <property type="term" value="F:starch binding"/>
    <property type="evidence" value="ECO:0007669"/>
    <property type="project" value="InterPro"/>
</dbReference>
<dbReference type="PROSITE" id="PS51257">
    <property type="entry name" value="PROKAR_LIPOPROTEIN"/>
    <property type="match status" value="1"/>
</dbReference>
<dbReference type="Pfam" id="PF14292">
    <property type="entry name" value="SusE"/>
    <property type="match status" value="1"/>
</dbReference>